<dbReference type="PATRIC" id="fig|1590043.3.peg.819"/>
<protein>
    <recommendedName>
        <fullName evidence="4">Antibiotic biosynthesis monooxygenase</fullName>
    </recommendedName>
</protein>
<sequence length="107" mass="12296">MFAVIYQGYLRPNQEENYQRAWQIVASYFKEHRGALGSCLHKTKNDLWVAYSRWPDKATRDASWPGEDAPASELPENVKQAIKTIQSCLDPKRKIAEIAMDVVNDLL</sequence>
<organism evidence="1">
    <name type="scientific">Candidatus Berkiella aquae</name>
    <dbReference type="NCBI Taxonomy" id="295108"/>
    <lineage>
        <taxon>Bacteria</taxon>
        <taxon>Pseudomonadati</taxon>
        <taxon>Pseudomonadota</taxon>
        <taxon>Gammaproteobacteria</taxon>
        <taxon>Candidatus Berkiellales</taxon>
        <taxon>Candidatus Berkiellaceae</taxon>
        <taxon>Candidatus Berkiella</taxon>
    </lineage>
</organism>
<evidence type="ECO:0000313" key="3">
    <source>
        <dbReference type="Proteomes" id="UP000051497"/>
    </source>
</evidence>
<reference evidence="2" key="3">
    <citation type="submission" date="2021-06" db="EMBL/GenBank/DDBJ databases">
        <title>Genomic Description and Analysis of Intracellular Bacteria, Candidatus Berkiella cookevillensis and Candidatus Berkiella aquae.</title>
        <authorList>
            <person name="Kidane D.T."/>
            <person name="Mehari Y.T."/>
            <person name="Rice F.C."/>
            <person name="Arivett B.A."/>
            <person name="Farone A.L."/>
            <person name="Berk S.G."/>
            <person name="Farone M.B."/>
        </authorList>
    </citation>
    <scope>NUCLEOTIDE SEQUENCE</scope>
    <source>
        <strain evidence="2">HT99</strain>
    </source>
</reference>
<evidence type="ECO:0000313" key="2">
    <source>
        <dbReference type="EMBL" id="MCS5712401.1"/>
    </source>
</evidence>
<dbReference type="RefSeq" id="WP_075065449.1">
    <property type="nucleotide sequence ID" value="NZ_LKAJ02000001.1"/>
</dbReference>
<comment type="caution">
    <text evidence="1">The sequence shown here is derived from an EMBL/GenBank/DDBJ whole genome shotgun (WGS) entry which is preliminary data.</text>
</comment>
<dbReference type="EMBL" id="LKAJ02000001">
    <property type="protein sequence ID" value="MCS5712401.1"/>
    <property type="molecule type" value="Genomic_DNA"/>
</dbReference>
<evidence type="ECO:0000313" key="1">
    <source>
        <dbReference type="EMBL" id="KRG22398.1"/>
    </source>
</evidence>
<keyword evidence="3" id="KW-1185">Reference proteome</keyword>
<dbReference type="InterPro" id="IPR011008">
    <property type="entry name" value="Dimeric_a/b-barrel"/>
</dbReference>
<dbReference type="OrthoDB" id="6105906at2"/>
<reference evidence="1" key="1">
    <citation type="submission" date="2015-09" db="EMBL/GenBank/DDBJ databases">
        <title>Draft Genome Sequences of Two Novel Amoeba-resistant Intranuclear Bacteria, Candidatus Berkiella cookevillensis and Candidatus Berkiella aquae.</title>
        <authorList>
            <person name="Mehari Y.T."/>
            <person name="Arivett B.A."/>
            <person name="Farone A.L."/>
            <person name="Gunderson J.H."/>
            <person name="Farone M.B."/>
        </authorList>
    </citation>
    <scope>NUCLEOTIDE SEQUENCE [LARGE SCALE GENOMIC DNA]</scope>
    <source>
        <strain evidence="1">HT99</strain>
    </source>
</reference>
<evidence type="ECO:0008006" key="4">
    <source>
        <dbReference type="Google" id="ProtNLM"/>
    </source>
</evidence>
<dbReference type="EMBL" id="LKAJ01000002">
    <property type="protein sequence ID" value="KRG22398.1"/>
    <property type="molecule type" value="Genomic_DNA"/>
</dbReference>
<name>A0A0Q9YZI2_9GAMM</name>
<dbReference type="AlphaFoldDB" id="A0A0Q9YZI2"/>
<dbReference type="Proteomes" id="UP000051497">
    <property type="component" value="Unassembled WGS sequence"/>
</dbReference>
<reference evidence="2" key="2">
    <citation type="journal article" date="2016" name="Genome Announc.">
        <title>Draft Genome Sequences of Two Novel Amoeba-Resistant Intranuclear Bacteria, 'Candidatus Berkiella cookevillensis' and 'Candidatus Berkiella aquae'.</title>
        <authorList>
            <person name="Mehari Y.T."/>
            <person name="Arivett B.A."/>
            <person name="Farone A.L."/>
            <person name="Gunderson J.H."/>
            <person name="Farone M.B."/>
        </authorList>
    </citation>
    <scope>NUCLEOTIDE SEQUENCE</scope>
    <source>
        <strain evidence="2">HT99</strain>
    </source>
</reference>
<gene>
    <name evidence="1" type="ORF">HT99x_00820</name>
    <name evidence="2" type="ORF">HT99x_013245</name>
</gene>
<accession>A0A0Q9YZI2</accession>
<dbReference type="STRING" id="295108.HT99x_00820"/>
<dbReference type="SUPFAM" id="SSF54909">
    <property type="entry name" value="Dimeric alpha+beta barrel"/>
    <property type="match status" value="1"/>
</dbReference>
<proteinExistence type="predicted"/>